<dbReference type="SUPFAM" id="SSF53955">
    <property type="entry name" value="Lysozyme-like"/>
    <property type="match status" value="1"/>
</dbReference>
<dbReference type="Pfam" id="PF00062">
    <property type="entry name" value="Lys"/>
    <property type="match status" value="1"/>
</dbReference>
<dbReference type="EC" id="3.2.1.17" evidence="2"/>
<dbReference type="AlphaFoldDB" id="A0A8S4F3V9"/>
<evidence type="ECO:0000256" key="4">
    <source>
        <dbReference type="ARBA" id="ARBA00022529"/>
    </source>
</evidence>
<dbReference type="InterPro" id="IPR019799">
    <property type="entry name" value="Glyco_hydro_22_CS"/>
</dbReference>
<organism evidence="13 14">
    <name type="scientific">Plutella xylostella</name>
    <name type="common">Diamondback moth</name>
    <name type="synonym">Plutella maculipennis</name>
    <dbReference type="NCBI Taxonomy" id="51655"/>
    <lineage>
        <taxon>Eukaryota</taxon>
        <taxon>Metazoa</taxon>
        <taxon>Ecdysozoa</taxon>
        <taxon>Arthropoda</taxon>
        <taxon>Hexapoda</taxon>
        <taxon>Insecta</taxon>
        <taxon>Pterygota</taxon>
        <taxon>Neoptera</taxon>
        <taxon>Endopterygota</taxon>
        <taxon>Lepidoptera</taxon>
        <taxon>Glossata</taxon>
        <taxon>Ditrysia</taxon>
        <taxon>Yponomeutoidea</taxon>
        <taxon>Plutellidae</taxon>
        <taxon>Plutella</taxon>
    </lineage>
</organism>
<evidence type="ECO:0000256" key="7">
    <source>
        <dbReference type="ARBA" id="ARBA00023157"/>
    </source>
</evidence>
<keyword evidence="14" id="KW-1185">Reference proteome</keyword>
<dbReference type="PROSITE" id="PS00128">
    <property type="entry name" value="GLYCOSYL_HYDROL_F22_1"/>
    <property type="match status" value="1"/>
</dbReference>
<evidence type="ECO:0000256" key="6">
    <source>
        <dbReference type="ARBA" id="ARBA00022801"/>
    </source>
</evidence>
<dbReference type="GO" id="GO:0031640">
    <property type="term" value="P:killing of cells of another organism"/>
    <property type="evidence" value="ECO:0007669"/>
    <property type="project" value="UniProtKB-KW"/>
</dbReference>
<dbReference type="GO" id="GO:0042742">
    <property type="term" value="P:defense response to bacterium"/>
    <property type="evidence" value="ECO:0007669"/>
    <property type="project" value="UniProtKB-KW"/>
</dbReference>
<dbReference type="Proteomes" id="UP000653454">
    <property type="component" value="Unassembled WGS sequence"/>
</dbReference>
<evidence type="ECO:0000256" key="9">
    <source>
        <dbReference type="ARBA" id="ARBA00031262"/>
    </source>
</evidence>
<keyword evidence="11" id="KW-0812">Transmembrane</keyword>
<dbReference type="EMBL" id="CAJHNJ030000026">
    <property type="protein sequence ID" value="CAG9122156.1"/>
    <property type="molecule type" value="Genomic_DNA"/>
</dbReference>
<comment type="similarity">
    <text evidence="10">Belongs to the glycosyl hydrolase 22 family.</text>
</comment>
<keyword evidence="11" id="KW-1133">Transmembrane helix</keyword>
<evidence type="ECO:0000256" key="2">
    <source>
        <dbReference type="ARBA" id="ARBA00012732"/>
    </source>
</evidence>
<evidence type="ECO:0000256" key="11">
    <source>
        <dbReference type="SAM" id="Phobius"/>
    </source>
</evidence>
<dbReference type="PANTHER" id="PTHR11407:SF63">
    <property type="entry name" value="LYSOZYME C"/>
    <property type="match status" value="1"/>
</dbReference>
<sequence length="232" mass="26331">MSSNSCDEVTTSENIVVRMSRVARHLSSSVYSALHSGSIFIYCIIQSVVTIMYFGRVLLFVFALLLFSQVSAKKLDSRCKLVRELLRNGLPSDIFLGQWVCLAEKVSDRDTGALHVTPSGKKYYGLFQIPTPWCKEGRVGGECNVACESLLDDDIRDDVKCAVKIFQREGFKFWTQWTARCKNDNFITNEIYKCPDLSISPRSSPERTLVSQALSARARRTLRQRRSLMSYT</sequence>
<dbReference type="PRINTS" id="PR00135">
    <property type="entry name" value="LYZLACT"/>
</dbReference>
<feature type="transmembrane region" description="Helical" evidence="11">
    <location>
        <begin position="39"/>
        <end position="67"/>
    </location>
</feature>
<proteinExistence type="inferred from homology"/>
<dbReference type="GO" id="GO:0003796">
    <property type="term" value="F:lysozyme activity"/>
    <property type="evidence" value="ECO:0007669"/>
    <property type="project" value="UniProtKB-EC"/>
</dbReference>
<keyword evidence="11" id="KW-0472">Membrane</keyword>
<dbReference type="SMART" id="SM00263">
    <property type="entry name" value="LYZ1"/>
    <property type="match status" value="1"/>
</dbReference>
<gene>
    <name evidence="13" type="ORF">PLXY2_LOCUS7608</name>
</gene>
<keyword evidence="5" id="KW-0081">Bacteriolytic enzyme</keyword>
<comment type="caution">
    <text evidence="13">The sequence shown here is derived from an EMBL/GenBank/DDBJ whole genome shotgun (WGS) entry which is preliminary data.</text>
</comment>
<feature type="domain" description="Glycosyl hydrolases family 22 (GH22)" evidence="12">
    <location>
        <begin position="143"/>
        <end position="161"/>
    </location>
</feature>
<evidence type="ECO:0000256" key="5">
    <source>
        <dbReference type="ARBA" id="ARBA00022638"/>
    </source>
</evidence>
<evidence type="ECO:0000256" key="10">
    <source>
        <dbReference type="RuleBase" id="RU004440"/>
    </source>
</evidence>
<dbReference type="Gene3D" id="1.10.530.10">
    <property type="match status" value="1"/>
</dbReference>
<keyword evidence="7" id="KW-1015">Disulfide bond</keyword>
<dbReference type="PANTHER" id="PTHR11407">
    <property type="entry name" value="LYSOZYME C"/>
    <property type="match status" value="1"/>
</dbReference>
<comment type="catalytic activity">
    <reaction evidence="1">
        <text>Hydrolysis of (1-&gt;4)-beta-linkages between N-acetylmuramic acid and N-acetyl-D-glucosamine residues in a peptidoglycan and between N-acetyl-D-glucosamine residues in chitodextrins.</text>
        <dbReference type="EC" id="3.2.1.17"/>
    </reaction>
</comment>
<evidence type="ECO:0000259" key="12">
    <source>
        <dbReference type="PROSITE" id="PS00128"/>
    </source>
</evidence>
<keyword evidence="6" id="KW-0378">Hydrolase</keyword>
<accession>A0A8S4F3V9</accession>
<dbReference type="CDD" id="cd16899">
    <property type="entry name" value="LYZ_C_invert"/>
    <property type="match status" value="1"/>
</dbReference>
<keyword evidence="4" id="KW-0929">Antimicrobial</keyword>
<dbReference type="InterPro" id="IPR023346">
    <property type="entry name" value="Lysozyme-like_dom_sf"/>
</dbReference>
<dbReference type="PROSITE" id="PS51348">
    <property type="entry name" value="GLYCOSYL_HYDROL_F22_2"/>
    <property type="match status" value="1"/>
</dbReference>
<evidence type="ECO:0000313" key="13">
    <source>
        <dbReference type="EMBL" id="CAG9122156.1"/>
    </source>
</evidence>
<reference evidence="13" key="1">
    <citation type="submission" date="2020-11" db="EMBL/GenBank/DDBJ databases">
        <authorList>
            <person name="Whiteford S."/>
        </authorList>
    </citation>
    <scope>NUCLEOTIDE SEQUENCE</scope>
</reference>
<protein>
    <recommendedName>
        <fullName evidence="3">Lysozyme</fullName>
        <ecNumber evidence="2">3.2.1.17</ecNumber>
    </recommendedName>
    <alternativeName>
        <fullName evidence="9">1,4-beta-N-acetylmuramidase</fullName>
    </alternativeName>
</protein>
<evidence type="ECO:0000256" key="8">
    <source>
        <dbReference type="ARBA" id="ARBA00023295"/>
    </source>
</evidence>
<evidence type="ECO:0000256" key="1">
    <source>
        <dbReference type="ARBA" id="ARBA00000632"/>
    </source>
</evidence>
<keyword evidence="8" id="KW-0326">Glycosidase</keyword>
<evidence type="ECO:0000256" key="3">
    <source>
        <dbReference type="ARBA" id="ARBA00020438"/>
    </source>
</evidence>
<evidence type="ECO:0000313" key="14">
    <source>
        <dbReference type="Proteomes" id="UP000653454"/>
    </source>
</evidence>
<name>A0A8S4F3V9_PLUXY</name>
<dbReference type="InterPro" id="IPR001916">
    <property type="entry name" value="Glyco_hydro_22"/>
</dbReference>